<dbReference type="InterPro" id="IPR036412">
    <property type="entry name" value="HAD-like_sf"/>
</dbReference>
<dbReference type="InterPro" id="IPR051540">
    <property type="entry name" value="S-2-haloacid_dehalogenase"/>
</dbReference>
<protein>
    <submittedName>
        <fullName evidence="2">Haloacid dehalogenase type II</fullName>
    </submittedName>
</protein>
<dbReference type="GO" id="GO:0019120">
    <property type="term" value="F:hydrolase activity, acting on acid halide bonds, in C-halide compounds"/>
    <property type="evidence" value="ECO:0007669"/>
    <property type="project" value="InterPro"/>
</dbReference>
<organism evidence="2 3">
    <name type="scientific">Metallosphaera hakonensis JCM 8857 = DSM 7519</name>
    <dbReference type="NCBI Taxonomy" id="1293036"/>
    <lineage>
        <taxon>Archaea</taxon>
        <taxon>Thermoproteota</taxon>
        <taxon>Thermoprotei</taxon>
        <taxon>Sulfolobales</taxon>
        <taxon>Sulfolobaceae</taxon>
        <taxon>Metallosphaera</taxon>
    </lineage>
</organism>
<dbReference type="PANTHER" id="PTHR43316:SF3">
    <property type="entry name" value="HALOACID DEHALOGENASE, TYPE II (AFU_ORTHOLOGUE AFUA_2G07750)-RELATED"/>
    <property type="match status" value="1"/>
</dbReference>
<dbReference type="InterPro" id="IPR023198">
    <property type="entry name" value="PGP-like_dom2"/>
</dbReference>
<sequence length="198" mass="22642">MKIILAFDVFGTLLDTSSFPEEARRKQLEYTWLFTIMGKFLPFREITSMAVRSYLNEHEGSEPQLMEIWRNLKAHGDVSSLAEISSLAEVFALSNGSVEEVREHLERNGILKYFKGIYSAEQVGEYKPSPKVYKFFMENEGYPSFLVSANTFDLMGAKNAGMGTVYVNRGTRKLDPFLEVDVIVRDLNKLALYLREKA</sequence>
<dbReference type="OrthoDB" id="316978at2157"/>
<dbReference type="RefSeq" id="WP_110368819.1">
    <property type="nucleotide sequence ID" value="NZ_CP029287.2"/>
</dbReference>
<accession>A0A2U9IRP6</accession>
<dbReference type="STRING" id="1293036.GCA_001315825_03300"/>
<keyword evidence="3" id="KW-1185">Reference proteome</keyword>
<dbReference type="SUPFAM" id="SSF56784">
    <property type="entry name" value="HAD-like"/>
    <property type="match status" value="1"/>
</dbReference>
<dbReference type="Pfam" id="PF13419">
    <property type="entry name" value="HAD_2"/>
    <property type="match status" value="1"/>
</dbReference>
<dbReference type="InterPro" id="IPR041492">
    <property type="entry name" value="HAD_2"/>
</dbReference>
<evidence type="ECO:0000256" key="1">
    <source>
        <dbReference type="ARBA" id="ARBA00022801"/>
    </source>
</evidence>
<proteinExistence type="predicted"/>
<dbReference type="NCBIfam" id="TIGR01428">
    <property type="entry name" value="HAD_type_II"/>
    <property type="match status" value="1"/>
</dbReference>
<dbReference type="SFLD" id="SFLDS00003">
    <property type="entry name" value="Haloacid_Dehalogenase"/>
    <property type="match status" value="1"/>
</dbReference>
<dbReference type="GeneID" id="36834103"/>
<gene>
    <name evidence="2" type="ORF">DFR87_02135</name>
</gene>
<dbReference type="AlphaFoldDB" id="A0A2U9IRP6"/>
<dbReference type="PANTHER" id="PTHR43316">
    <property type="entry name" value="HYDROLASE, HALOACID DELAHOGENASE-RELATED"/>
    <property type="match status" value="1"/>
</dbReference>
<dbReference type="KEGG" id="mhk:DFR87_02135"/>
<dbReference type="Gene3D" id="3.40.50.1000">
    <property type="entry name" value="HAD superfamily/HAD-like"/>
    <property type="match status" value="1"/>
</dbReference>
<dbReference type="InterPro" id="IPR006328">
    <property type="entry name" value="2-HAD"/>
</dbReference>
<dbReference type="Proteomes" id="UP000247586">
    <property type="component" value="Chromosome"/>
</dbReference>
<dbReference type="SFLD" id="SFLDG01129">
    <property type="entry name" value="C1.5:_HAD__Beta-PGM__Phosphata"/>
    <property type="match status" value="1"/>
</dbReference>
<dbReference type="Gene3D" id="1.10.150.240">
    <property type="entry name" value="Putative phosphatase, domain 2"/>
    <property type="match status" value="1"/>
</dbReference>
<dbReference type="InterPro" id="IPR023214">
    <property type="entry name" value="HAD_sf"/>
</dbReference>
<evidence type="ECO:0000313" key="3">
    <source>
        <dbReference type="Proteomes" id="UP000247586"/>
    </source>
</evidence>
<reference evidence="2" key="1">
    <citation type="submission" date="2018-05" db="EMBL/GenBank/DDBJ databases">
        <title>Complete Genome Sequences of Extremely Thermoacidophilic, Metal-Mobilizing Type-Strain Members of the Archaeal Family Sulfolobaceae: Acidianus brierleyi DSM-1651T, Acidianus sulfidivorans DSM-18786T, Metallosphaera hakonensis DSM-7519T, and Metallosphaera prunae DSM-10039T.</title>
        <authorList>
            <person name="Counts J.A."/>
            <person name="Kelly R.M."/>
        </authorList>
    </citation>
    <scope>NUCLEOTIDE SEQUENCE [LARGE SCALE GENOMIC DNA]</scope>
    <source>
        <strain evidence="2">HO1-1</strain>
    </source>
</reference>
<keyword evidence="1" id="KW-0378">Hydrolase</keyword>
<name>A0A2U9IRP6_9CREN</name>
<dbReference type="EMBL" id="CP029287">
    <property type="protein sequence ID" value="AWR98700.1"/>
    <property type="molecule type" value="Genomic_DNA"/>
</dbReference>
<evidence type="ECO:0000313" key="2">
    <source>
        <dbReference type="EMBL" id="AWR98700.1"/>
    </source>
</evidence>